<dbReference type="PANTHER" id="PTHR36766:SF38">
    <property type="entry name" value="DISEASE RESISTANCE PROTEIN RGA3"/>
    <property type="match status" value="1"/>
</dbReference>
<dbReference type="SUPFAM" id="SSF52058">
    <property type="entry name" value="L domain-like"/>
    <property type="match status" value="1"/>
</dbReference>
<evidence type="ECO:0000313" key="14">
    <source>
        <dbReference type="RefSeq" id="XP_060670153.1"/>
    </source>
</evidence>
<feature type="domain" description="Disease resistance protein winged helix" evidence="5">
    <location>
        <begin position="53"/>
        <end position="124"/>
    </location>
</feature>
<accession>A0ABM4A092</accession>
<dbReference type="InterPro" id="IPR036388">
    <property type="entry name" value="WH-like_DNA-bd_sf"/>
</dbReference>
<dbReference type="InterPro" id="IPR056789">
    <property type="entry name" value="LRR_R13L1-DRL21"/>
</dbReference>
<organism evidence="7 10">
    <name type="scientific">Ziziphus jujuba</name>
    <name type="common">Chinese jujube</name>
    <name type="synonym">Ziziphus sativa</name>
    <dbReference type="NCBI Taxonomy" id="326968"/>
    <lineage>
        <taxon>Eukaryota</taxon>
        <taxon>Viridiplantae</taxon>
        <taxon>Streptophyta</taxon>
        <taxon>Embryophyta</taxon>
        <taxon>Tracheophyta</taxon>
        <taxon>Spermatophyta</taxon>
        <taxon>Magnoliopsida</taxon>
        <taxon>eudicotyledons</taxon>
        <taxon>Gunneridae</taxon>
        <taxon>Pentapetalae</taxon>
        <taxon>rosids</taxon>
        <taxon>fabids</taxon>
        <taxon>Rosales</taxon>
        <taxon>Rhamnaceae</taxon>
        <taxon>Paliureae</taxon>
        <taxon>Ziziphus</taxon>
    </lineage>
</organism>
<evidence type="ECO:0000256" key="3">
    <source>
        <dbReference type="ARBA" id="ARBA00022821"/>
    </source>
</evidence>
<sequence length="796" mass="90484">MLYFKNPETEWSSFFKMEFSKIPQEGNDILPTLKLSYDNLPADLKRCFAFCKLFPKGHQINVNLLINLWMALGFVKTLDSTKSLVEVGHEYFMDLLWRSFFQELKEDDEGSKTCKMHDLMHDLATQVGEAMYAVLETNKKSNFNKVTRHVSFDFHLDSSEKVPTTLLEANKIRTILWLRQSSRKIQGRRGQSVCDVIVSSFKSVRLLDLHSLGIKIVPNCIGKLKHLRYLDLSENEDIKMLPDSITMLYNLQTLKLSYCTKLQELPRDLNKLVNLVSLEIDMCTSLTHMPGGLGQLTNLQTLSRFVLKEGTSHTTIKSKHSCDHEVGELSDLMGLNNIRGKLSIINLGNGDQDSKAANLKDKQHLCSLCLCWYVNYYYAKLCDDLFDGHINLNYDLHLPSYLKDVEYEATLEGLQPHPNLKELCLQYYEGVEFPSWLPSHANLEYLFLKNSLKCQYLPPLNGLVSLKKLKLGNMLGLEYISNGPPEPSRTSVLLPALEMLEFTLLPNLKGWWRTTDINNGKDGVSMNDHFSLSLPRLCHSVIIKCPKLSFLPLSPNIKSLAVQNNTWKPFHLAVLTASTFSNLSLLSLSDIEDLQSLPEWFKCLTCIRSLGIMECNNLTSLSPGIQQLASSLENLRIQGCQQLDMFNDVGDPNFWEALTSLRALDLSFLPQLRTHLPQGVQHLTSLQKLTIDYCSNLISIDSEWMTNLKSLDALMIHACPNLTSLPQGIRHLTSLHTLEIVDCPILFKTCQTDIGEHWPKVAHVPNFILNLTTISDDDDDGSPNHLYFSRVQLERV</sequence>
<evidence type="ECO:0000259" key="5">
    <source>
        <dbReference type="Pfam" id="PF23559"/>
    </source>
</evidence>
<dbReference type="InterPro" id="IPR058922">
    <property type="entry name" value="WHD_DRP"/>
</dbReference>
<dbReference type="InterPro" id="IPR057135">
    <property type="entry name" value="At4g27190-like_LRR"/>
</dbReference>
<gene>
    <name evidence="8 9 10 11 12 13 14" type="primary">LOC107417532</name>
</gene>
<protein>
    <submittedName>
        <fullName evidence="8 9">Disease resistance protein RGA3</fullName>
    </submittedName>
</protein>
<dbReference type="Proteomes" id="UP001652623">
    <property type="component" value="Chromosome 2"/>
</dbReference>
<dbReference type="RefSeq" id="XP_060670151.1">
    <property type="nucleotide sequence ID" value="XM_060814168.1"/>
</dbReference>
<evidence type="ECO:0000259" key="6">
    <source>
        <dbReference type="Pfam" id="PF25019"/>
    </source>
</evidence>
<dbReference type="Pfam" id="PF23559">
    <property type="entry name" value="WHD_DRP"/>
    <property type="match status" value="1"/>
</dbReference>
<evidence type="ECO:0000313" key="8">
    <source>
        <dbReference type="RefSeq" id="XP_060670147.1"/>
    </source>
</evidence>
<keyword evidence="1" id="KW-0433">Leucine-rich repeat</keyword>
<dbReference type="GeneID" id="107417532"/>
<keyword evidence="2" id="KW-0677">Repeat</keyword>
<dbReference type="Gene3D" id="3.80.10.10">
    <property type="entry name" value="Ribonuclease Inhibitor"/>
    <property type="match status" value="4"/>
</dbReference>
<dbReference type="Pfam" id="PF25019">
    <property type="entry name" value="LRR_R13L1-DRL21"/>
    <property type="match status" value="1"/>
</dbReference>
<dbReference type="RefSeq" id="XP_060670148.1">
    <property type="nucleotide sequence ID" value="XM_060814165.1"/>
</dbReference>
<evidence type="ECO:0000313" key="10">
    <source>
        <dbReference type="RefSeq" id="XP_060670149.1"/>
    </source>
</evidence>
<evidence type="ECO:0000313" key="11">
    <source>
        <dbReference type="RefSeq" id="XP_060670150.1"/>
    </source>
</evidence>
<evidence type="ECO:0000313" key="12">
    <source>
        <dbReference type="RefSeq" id="XP_060670151.1"/>
    </source>
</evidence>
<dbReference type="RefSeq" id="XP_060670150.1">
    <property type="nucleotide sequence ID" value="XM_060814167.1"/>
</dbReference>
<dbReference type="RefSeq" id="XP_060670152.1">
    <property type="nucleotide sequence ID" value="XM_060814169.1"/>
</dbReference>
<evidence type="ECO:0000313" key="13">
    <source>
        <dbReference type="RefSeq" id="XP_060670152.1"/>
    </source>
</evidence>
<dbReference type="PANTHER" id="PTHR36766">
    <property type="entry name" value="PLANT BROAD-SPECTRUM MILDEW RESISTANCE PROTEIN RPW8"/>
    <property type="match status" value="1"/>
</dbReference>
<dbReference type="Pfam" id="PF23247">
    <property type="entry name" value="LRR_RPS2"/>
    <property type="match status" value="1"/>
</dbReference>
<evidence type="ECO:0000313" key="7">
    <source>
        <dbReference type="Proteomes" id="UP001652623"/>
    </source>
</evidence>
<keyword evidence="3" id="KW-0611">Plant defense</keyword>
<reference evidence="7 8" key="1">
    <citation type="submission" date="2025-05" db="UniProtKB">
        <authorList>
            <consortium name="RefSeq"/>
        </authorList>
    </citation>
    <scope>IDENTIFICATION</scope>
    <source>
        <tissue evidence="8 9">Seedling</tissue>
    </source>
</reference>
<evidence type="ECO:0000256" key="2">
    <source>
        <dbReference type="ARBA" id="ARBA00022737"/>
    </source>
</evidence>
<dbReference type="RefSeq" id="XP_060670149.1">
    <property type="nucleotide sequence ID" value="XM_060814166.1"/>
</dbReference>
<evidence type="ECO:0000313" key="9">
    <source>
        <dbReference type="RefSeq" id="XP_060670148.1"/>
    </source>
</evidence>
<dbReference type="Gene3D" id="1.10.10.10">
    <property type="entry name" value="Winged helix-like DNA-binding domain superfamily/Winged helix DNA-binding domain"/>
    <property type="match status" value="1"/>
</dbReference>
<feature type="domain" description="R13L1/DRL21-like LRR repeat region" evidence="6">
    <location>
        <begin position="329"/>
        <end position="474"/>
    </location>
</feature>
<keyword evidence="7" id="KW-1185">Reference proteome</keyword>
<evidence type="ECO:0000259" key="4">
    <source>
        <dbReference type="Pfam" id="PF23247"/>
    </source>
</evidence>
<proteinExistence type="predicted"/>
<dbReference type="InterPro" id="IPR032675">
    <property type="entry name" value="LRR_dom_sf"/>
</dbReference>
<dbReference type="RefSeq" id="XP_060670153.1">
    <property type="nucleotide sequence ID" value="XM_060814170.1"/>
</dbReference>
<evidence type="ECO:0000256" key="1">
    <source>
        <dbReference type="ARBA" id="ARBA00022614"/>
    </source>
</evidence>
<name>A0ABM4A092_ZIZJJ</name>
<dbReference type="RefSeq" id="XP_060670147.1">
    <property type="nucleotide sequence ID" value="XM_060814164.1"/>
</dbReference>
<feature type="domain" description="Disease resistance protein At4g27190-like leucine-rich repeats" evidence="4">
    <location>
        <begin position="602"/>
        <end position="719"/>
    </location>
</feature>